<evidence type="ECO:0000313" key="3">
    <source>
        <dbReference type="Proteomes" id="UP001562425"/>
    </source>
</evidence>
<sequence>MFCGSAPVENCIEPDFTVAGSLEWDRKLTPGERAEVLFVPAKFRYLNSPVKDPSVDPEWPLAAFWPAYLSNFMVTNWIGQWNALKHWYAQVSDFFAYKGFQTRMIYFHTLDSDYLQLQKKNMLIEALVYFGSEEEAERAIATCHRCRYFGHWLNVLPGRTPEYFCNELSVRLVKGPAPTSESHLEHSLRPFAKVKLAIRHSIGNILVQFSSKEGMLKALASQANWKPIQLMEPVRIQRFLESDVKMGIQWEMEKQPDFLTQRPRRRIWQYFEDGIQPIVDNTWTIDDTPKQSKCLKLEKKLKKQKIKAASKRRLMKQNFQKYMKTEEYKNMSQAEKNALCEETYRTYGFNPLETKGHSKAQTPKQRKASVLKSVNWFLKQSGKPTLTKADQLKKRSERDKRLQMAKDGDRRCVTGPKEAKCFVEAPRNSTASNPISPCPARRDGADDWRLPHAVLFVPTDNFVREPARADPLVTDPKWPLATFWPVYLSNFLVDQWDERFWYDPVSDFFAHHGLETRMIYFHTLDAEFLEVQRNCSLIDALVYFGSEEEAERALAMCHRSLYYGHKLNVLPGRRPVYFCNERSARLVRHDVEASQRPETSLENVLTPFGRVEFTTRQSEHTILMEFTNTDCLVQALSSQNTWKPVQMSGQIQKQRFVEADVKSGLIWAVESQEGFLQQRPRPEVAKYFDDGIRPVVETCWRPRQLPRLSREKLDRDAHLKELWKKKKKEVHFSQLSKWQKDKLYQDVCKEAGYGMKPGKKAKKLQAGVLKSINWFLRTRDKPTLTRDAMVERVKLRNTVLNVLHVANLKSA</sequence>
<dbReference type="InterPro" id="IPR035979">
    <property type="entry name" value="RBD_domain_sf"/>
</dbReference>
<dbReference type="Proteomes" id="UP001562425">
    <property type="component" value="Unassembled WGS sequence"/>
</dbReference>
<organism evidence="2 3">
    <name type="scientific">Culex pipiens pipiens</name>
    <name type="common">Northern house mosquito</name>
    <dbReference type="NCBI Taxonomy" id="38569"/>
    <lineage>
        <taxon>Eukaryota</taxon>
        <taxon>Metazoa</taxon>
        <taxon>Ecdysozoa</taxon>
        <taxon>Arthropoda</taxon>
        <taxon>Hexapoda</taxon>
        <taxon>Insecta</taxon>
        <taxon>Pterygota</taxon>
        <taxon>Neoptera</taxon>
        <taxon>Endopterygota</taxon>
        <taxon>Diptera</taxon>
        <taxon>Nematocera</taxon>
        <taxon>Culicoidea</taxon>
        <taxon>Culicidae</taxon>
        <taxon>Culicinae</taxon>
        <taxon>Culicini</taxon>
        <taxon>Culex</taxon>
        <taxon>Culex</taxon>
    </lineage>
</organism>
<evidence type="ECO:0000313" key="2">
    <source>
        <dbReference type="EMBL" id="KAL1400438.1"/>
    </source>
</evidence>
<gene>
    <name evidence="2" type="ORF">pipiens_007438</name>
</gene>
<keyword evidence="3" id="KW-1185">Reference proteome</keyword>
<protein>
    <submittedName>
        <fullName evidence="2">Uncharacterized protein</fullName>
    </submittedName>
</protein>
<evidence type="ECO:0000256" key="1">
    <source>
        <dbReference type="SAM" id="MobiDB-lite"/>
    </source>
</evidence>
<reference evidence="2 3" key="1">
    <citation type="submission" date="2024-05" db="EMBL/GenBank/DDBJ databases">
        <title>Culex pipiens pipiens assembly and annotation.</title>
        <authorList>
            <person name="Alout H."/>
            <person name="Durand T."/>
        </authorList>
    </citation>
    <scope>NUCLEOTIDE SEQUENCE [LARGE SCALE GENOMIC DNA]</scope>
    <source>
        <strain evidence="2">HA-2024</strain>
        <tissue evidence="2">Whole body</tissue>
    </source>
</reference>
<feature type="region of interest" description="Disordered" evidence="1">
    <location>
        <begin position="386"/>
        <end position="411"/>
    </location>
</feature>
<accession>A0ABD1DLN6</accession>
<name>A0ABD1DLN6_CULPP</name>
<proteinExistence type="predicted"/>
<dbReference type="EMBL" id="JBEHCU010005250">
    <property type="protein sequence ID" value="KAL1400438.1"/>
    <property type="molecule type" value="Genomic_DNA"/>
</dbReference>
<dbReference type="SUPFAM" id="SSF54928">
    <property type="entry name" value="RNA-binding domain, RBD"/>
    <property type="match status" value="1"/>
</dbReference>
<dbReference type="AlphaFoldDB" id="A0ABD1DLN6"/>
<feature type="compositionally biased region" description="Basic and acidic residues" evidence="1">
    <location>
        <begin position="390"/>
        <end position="411"/>
    </location>
</feature>
<comment type="caution">
    <text evidence="2">The sequence shown here is derived from an EMBL/GenBank/DDBJ whole genome shotgun (WGS) entry which is preliminary data.</text>
</comment>